<reference evidence="2 3" key="1">
    <citation type="journal article" date="2016" name="Environ. Microbiol.">
        <title>New Methyloceanibacter diversity from North Sea sediments includes methanotroph containing solely the soluble methane monooxygenase.</title>
        <authorList>
            <person name="Vekeman B."/>
            <person name="Kerckhof F.M."/>
            <person name="Cremers G."/>
            <person name="de Vos P."/>
            <person name="Vandamme P."/>
            <person name="Boon N."/>
            <person name="Op den Camp H.J."/>
            <person name="Heylen K."/>
        </authorList>
    </citation>
    <scope>NUCLEOTIDE SEQUENCE [LARGE SCALE GENOMIC DNA]</scope>
    <source>
        <strain evidence="2 3">R-67176</strain>
    </source>
</reference>
<name>A0A1E3VVC1_9HYPH</name>
<evidence type="ECO:0000313" key="3">
    <source>
        <dbReference type="Proteomes" id="UP000094172"/>
    </source>
</evidence>
<evidence type="ECO:0000256" key="1">
    <source>
        <dbReference type="SAM" id="MobiDB-lite"/>
    </source>
</evidence>
<dbReference type="AlphaFoldDB" id="A0A1E3VVC1"/>
<keyword evidence="3" id="KW-1185">Reference proteome</keyword>
<comment type="caution">
    <text evidence="2">The sequence shown here is derived from an EMBL/GenBank/DDBJ whole genome shotgun (WGS) entry which is preliminary data.</text>
</comment>
<organism evidence="2 3">
    <name type="scientific">Methyloceanibacter stevinii</name>
    <dbReference type="NCBI Taxonomy" id="1774970"/>
    <lineage>
        <taxon>Bacteria</taxon>
        <taxon>Pseudomonadati</taxon>
        <taxon>Pseudomonadota</taxon>
        <taxon>Alphaproteobacteria</taxon>
        <taxon>Hyphomicrobiales</taxon>
        <taxon>Hyphomicrobiaceae</taxon>
        <taxon>Methyloceanibacter</taxon>
    </lineage>
</organism>
<accession>A0A1E3VVC1</accession>
<protein>
    <submittedName>
        <fullName evidence="2">Uncharacterized protein</fullName>
    </submittedName>
</protein>
<gene>
    <name evidence="2" type="ORF">AUC70_00170</name>
</gene>
<proteinExistence type="predicted"/>
<evidence type="ECO:0000313" key="2">
    <source>
        <dbReference type="EMBL" id="ODR97484.1"/>
    </source>
</evidence>
<feature type="region of interest" description="Disordered" evidence="1">
    <location>
        <begin position="1"/>
        <end position="82"/>
    </location>
</feature>
<dbReference type="Proteomes" id="UP000094172">
    <property type="component" value="Unassembled WGS sequence"/>
</dbReference>
<sequence>MPLAASYGRQADRVKGAGLREPDRGGGMAEDDKRTPKSAPIPAQDAKQERLAQALRSNLLKRKENARAKRKGSRAPDEGGQG</sequence>
<dbReference type="EMBL" id="LPWE01000001">
    <property type="protein sequence ID" value="ODR97484.1"/>
    <property type="molecule type" value="Genomic_DNA"/>
</dbReference>
<feature type="compositionally biased region" description="Basic and acidic residues" evidence="1">
    <location>
        <begin position="10"/>
        <end position="35"/>
    </location>
</feature>